<evidence type="ECO:0000256" key="1">
    <source>
        <dbReference type="SAM" id="MobiDB-lite"/>
    </source>
</evidence>
<proteinExistence type="predicted"/>
<evidence type="ECO:0000313" key="2">
    <source>
        <dbReference type="EMBL" id="GAF97341.1"/>
    </source>
</evidence>
<dbReference type="AlphaFoldDB" id="X0UDE5"/>
<feature type="non-terminal residue" evidence="2">
    <location>
        <position position="1"/>
    </location>
</feature>
<accession>X0UDE5</accession>
<feature type="compositionally biased region" description="Acidic residues" evidence="1">
    <location>
        <begin position="117"/>
        <end position="135"/>
    </location>
</feature>
<dbReference type="EMBL" id="BARS01017392">
    <property type="protein sequence ID" value="GAF97341.1"/>
    <property type="molecule type" value="Genomic_DNA"/>
</dbReference>
<evidence type="ECO:0008006" key="3">
    <source>
        <dbReference type="Google" id="ProtNLM"/>
    </source>
</evidence>
<reference evidence="2" key="1">
    <citation type="journal article" date="2014" name="Front. Microbiol.">
        <title>High frequency of phylogenetically diverse reductive dehalogenase-homologous genes in deep subseafloor sedimentary metagenomes.</title>
        <authorList>
            <person name="Kawai M."/>
            <person name="Futagami T."/>
            <person name="Toyoda A."/>
            <person name="Takaki Y."/>
            <person name="Nishi S."/>
            <person name="Hori S."/>
            <person name="Arai W."/>
            <person name="Tsubouchi T."/>
            <person name="Morono Y."/>
            <person name="Uchiyama I."/>
            <person name="Ito T."/>
            <person name="Fujiyama A."/>
            <person name="Inagaki F."/>
            <person name="Takami H."/>
        </authorList>
    </citation>
    <scope>NUCLEOTIDE SEQUENCE</scope>
    <source>
        <strain evidence="2">Expedition CK06-06</strain>
    </source>
</reference>
<sequence>AVETAQIHRQGETSVLASLSQAVSIGLTRALEIARDWMGLSGDTEITLNKDFFPAPIPAPLLQVLFAMVQGGRMSSEAFFDNLQRGEIIDPEVSFEEEQAAIQTDANSLAALSSMFDSDDSNDDDDDDDEDEEDL</sequence>
<protein>
    <recommendedName>
        <fullName evidence="3">DUF4055 domain-containing protein</fullName>
    </recommendedName>
</protein>
<comment type="caution">
    <text evidence="2">The sequence shown here is derived from an EMBL/GenBank/DDBJ whole genome shotgun (WGS) entry which is preliminary data.</text>
</comment>
<name>X0UDE5_9ZZZZ</name>
<organism evidence="2">
    <name type="scientific">marine sediment metagenome</name>
    <dbReference type="NCBI Taxonomy" id="412755"/>
    <lineage>
        <taxon>unclassified sequences</taxon>
        <taxon>metagenomes</taxon>
        <taxon>ecological metagenomes</taxon>
    </lineage>
</organism>
<feature type="region of interest" description="Disordered" evidence="1">
    <location>
        <begin position="114"/>
        <end position="135"/>
    </location>
</feature>
<gene>
    <name evidence="2" type="ORF">S01H1_28454</name>
</gene>